<feature type="domain" description="Cytochrome b561 bacterial/Ni-hydrogenase" evidence="7">
    <location>
        <begin position="22"/>
        <end position="205"/>
    </location>
</feature>
<dbReference type="AlphaFoldDB" id="Q3SMF3"/>
<protein>
    <submittedName>
        <fullName evidence="8">Cytochrome b, putative</fullName>
    </submittedName>
</protein>
<dbReference type="STRING" id="292415.Tbd_0139"/>
<dbReference type="GO" id="GO:0022904">
    <property type="term" value="P:respiratory electron transport chain"/>
    <property type="evidence" value="ECO:0007669"/>
    <property type="project" value="InterPro"/>
</dbReference>
<evidence type="ECO:0000256" key="1">
    <source>
        <dbReference type="ARBA" id="ARBA00004651"/>
    </source>
</evidence>
<dbReference type="eggNOG" id="COG3658">
    <property type="taxonomic scope" value="Bacteria"/>
</dbReference>
<evidence type="ECO:0000256" key="2">
    <source>
        <dbReference type="ARBA" id="ARBA00022475"/>
    </source>
</evidence>
<dbReference type="InterPro" id="IPR051542">
    <property type="entry name" value="Hydrogenase_cytochrome"/>
</dbReference>
<feature type="transmembrane region" description="Helical" evidence="6">
    <location>
        <begin position="123"/>
        <end position="144"/>
    </location>
</feature>
<accession>Q3SMF3</accession>
<evidence type="ECO:0000256" key="6">
    <source>
        <dbReference type="SAM" id="Phobius"/>
    </source>
</evidence>
<dbReference type="EMBL" id="CP000116">
    <property type="protein sequence ID" value="AAZ96092.1"/>
    <property type="molecule type" value="Genomic_DNA"/>
</dbReference>
<name>Q3SMF3_THIDA</name>
<proteinExistence type="predicted"/>
<keyword evidence="4 6" id="KW-1133">Transmembrane helix</keyword>
<dbReference type="KEGG" id="tbd:Tbd_0139"/>
<evidence type="ECO:0000259" key="7">
    <source>
        <dbReference type="Pfam" id="PF01292"/>
    </source>
</evidence>
<evidence type="ECO:0000313" key="8">
    <source>
        <dbReference type="EMBL" id="AAZ96092.1"/>
    </source>
</evidence>
<dbReference type="GO" id="GO:0020037">
    <property type="term" value="F:heme binding"/>
    <property type="evidence" value="ECO:0007669"/>
    <property type="project" value="TreeGrafter"/>
</dbReference>
<keyword evidence="3 6" id="KW-0812">Transmembrane</keyword>
<dbReference type="SUPFAM" id="SSF81342">
    <property type="entry name" value="Transmembrane di-heme cytochromes"/>
    <property type="match status" value="1"/>
</dbReference>
<sequence>MKAPQCIKERNMLQSAPQVRRVYDPLLRVLHWSIALGIVVLIATSQLAEAFEDGPWEDAIWNVHILSGYVLSAALAARLLWALVGPANARWRDLWHPRVWKDALLRLRLPHTHRVGHDALASLGYLFAYAVMALMVVTGLALAASEFHTGPLAAWLGNSGWIEDVVEGPHEFGFALLLGFIGLHLAALVFHQLRGERVAQSMVTGKQYLDAESAVQHD</sequence>
<evidence type="ECO:0000256" key="4">
    <source>
        <dbReference type="ARBA" id="ARBA00022989"/>
    </source>
</evidence>
<feature type="transmembrane region" description="Helical" evidence="6">
    <location>
        <begin position="29"/>
        <end position="48"/>
    </location>
</feature>
<keyword evidence="9" id="KW-1185">Reference proteome</keyword>
<dbReference type="PANTHER" id="PTHR30485:SF2">
    <property type="entry name" value="BLL0597 PROTEIN"/>
    <property type="match status" value="1"/>
</dbReference>
<keyword evidence="5 6" id="KW-0472">Membrane</keyword>
<feature type="transmembrane region" description="Helical" evidence="6">
    <location>
        <begin position="172"/>
        <end position="190"/>
    </location>
</feature>
<dbReference type="HOGENOM" id="CLU_078451_1_0_4"/>
<reference evidence="8 9" key="1">
    <citation type="journal article" date="2006" name="J. Bacteriol.">
        <title>The genome sequence of the obligately chemolithoautotrophic, facultatively anaerobic bacterium Thiobacillus denitrificans.</title>
        <authorList>
            <person name="Beller H.R."/>
            <person name="Chain P.S."/>
            <person name="Letain T.E."/>
            <person name="Chakicherla A."/>
            <person name="Larimer F.W."/>
            <person name="Richardson P.M."/>
            <person name="Coleman M.A."/>
            <person name="Wood A.P."/>
            <person name="Kelly D.P."/>
        </authorList>
    </citation>
    <scope>NUCLEOTIDE SEQUENCE [LARGE SCALE GENOMIC DNA]</scope>
    <source>
        <strain evidence="8 9">ATCC 25259</strain>
    </source>
</reference>
<dbReference type="Proteomes" id="UP000008291">
    <property type="component" value="Chromosome"/>
</dbReference>
<dbReference type="Pfam" id="PF01292">
    <property type="entry name" value="Ni_hydr_CYTB"/>
    <property type="match status" value="1"/>
</dbReference>
<feature type="transmembrane region" description="Helical" evidence="6">
    <location>
        <begin position="60"/>
        <end position="84"/>
    </location>
</feature>
<organism evidence="8 9">
    <name type="scientific">Thiobacillus denitrificans (strain ATCC 25259 / T1)</name>
    <dbReference type="NCBI Taxonomy" id="292415"/>
    <lineage>
        <taxon>Bacteria</taxon>
        <taxon>Pseudomonadati</taxon>
        <taxon>Pseudomonadota</taxon>
        <taxon>Betaproteobacteria</taxon>
        <taxon>Nitrosomonadales</taxon>
        <taxon>Thiobacillaceae</taxon>
        <taxon>Thiobacillus</taxon>
    </lineage>
</organism>
<evidence type="ECO:0000313" key="9">
    <source>
        <dbReference type="Proteomes" id="UP000008291"/>
    </source>
</evidence>
<dbReference type="InterPro" id="IPR011577">
    <property type="entry name" value="Cyt_b561_bac/Ni-Hgenase"/>
</dbReference>
<dbReference type="PANTHER" id="PTHR30485">
    <property type="entry name" value="NI/FE-HYDROGENASE 1 B-TYPE CYTOCHROME SUBUNIT"/>
    <property type="match status" value="1"/>
</dbReference>
<gene>
    <name evidence="8" type="ordered locus">Tbd_0139</name>
</gene>
<dbReference type="GO" id="GO:0005886">
    <property type="term" value="C:plasma membrane"/>
    <property type="evidence" value="ECO:0007669"/>
    <property type="project" value="UniProtKB-SubCell"/>
</dbReference>
<dbReference type="InterPro" id="IPR016174">
    <property type="entry name" value="Di-haem_cyt_TM"/>
</dbReference>
<dbReference type="Gene3D" id="1.20.950.20">
    <property type="entry name" value="Transmembrane di-heme cytochromes, Chain C"/>
    <property type="match status" value="1"/>
</dbReference>
<dbReference type="GO" id="GO:0009055">
    <property type="term" value="F:electron transfer activity"/>
    <property type="evidence" value="ECO:0007669"/>
    <property type="project" value="InterPro"/>
</dbReference>
<evidence type="ECO:0000256" key="3">
    <source>
        <dbReference type="ARBA" id="ARBA00022692"/>
    </source>
</evidence>
<comment type="subcellular location">
    <subcellularLocation>
        <location evidence="1">Cell membrane</location>
        <topology evidence="1">Multi-pass membrane protein</topology>
    </subcellularLocation>
</comment>
<keyword evidence="2" id="KW-1003">Cell membrane</keyword>
<evidence type="ECO:0000256" key="5">
    <source>
        <dbReference type="ARBA" id="ARBA00023136"/>
    </source>
</evidence>